<reference evidence="2 3" key="1">
    <citation type="submission" date="2018-06" db="EMBL/GenBank/DDBJ databases">
        <authorList>
            <consortium name="Pathogen Informatics"/>
            <person name="Doyle S."/>
        </authorList>
    </citation>
    <scope>NUCLEOTIDE SEQUENCE [LARGE SCALE GENOMIC DNA]</scope>
    <source>
        <strain evidence="2 3">NCTC9504</strain>
    </source>
</reference>
<feature type="region of interest" description="Disordered" evidence="1">
    <location>
        <begin position="1"/>
        <end position="27"/>
    </location>
</feature>
<dbReference type="EMBL" id="UGMA01000005">
    <property type="protein sequence ID" value="STU75815.1"/>
    <property type="molecule type" value="Genomic_DNA"/>
</dbReference>
<gene>
    <name evidence="2" type="ORF">NCTC9504_03377</name>
</gene>
<accession>A0A377ZPD5</accession>
<dbReference type="Proteomes" id="UP000254020">
    <property type="component" value="Unassembled WGS sequence"/>
</dbReference>
<organism evidence="2 3">
    <name type="scientific">Klebsiella pneumoniae subsp. pneumoniae</name>
    <dbReference type="NCBI Taxonomy" id="72407"/>
    <lineage>
        <taxon>Bacteria</taxon>
        <taxon>Pseudomonadati</taxon>
        <taxon>Pseudomonadota</taxon>
        <taxon>Gammaproteobacteria</taxon>
        <taxon>Enterobacterales</taxon>
        <taxon>Enterobacteriaceae</taxon>
        <taxon>Klebsiella/Raoultella group</taxon>
        <taxon>Klebsiella</taxon>
        <taxon>Klebsiella pneumoniae complex</taxon>
    </lineage>
</organism>
<sequence length="96" mass="10102">MPLSGVGLEGRQRSGGPAGVNGDGVSLRRHDQPEAIAAEAIHMGIDDGDGRRGSHHRFNGAAALAQDRQRALTGEVVGATAMPWVETLLLCINYPF</sequence>
<evidence type="ECO:0000256" key="1">
    <source>
        <dbReference type="SAM" id="MobiDB-lite"/>
    </source>
</evidence>
<proteinExistence type="predicted"/>
<name>A0A377ZPD5_KLEPN</name>
<evidence type="ECO:0000313" key="2">
    <source>
        <dbReference type="EMBL" id="STU75815.1"/>
    </source>
</evidence>
<dbReference type="AlphaFoldDB" id="A0A377ZPD5"/>
<evidence type="ECO:0000313" key="3">
    <source>
        <dbReference type="Proteomes" id="UP000254020"/>
    </source>
</evidence>
<protein>
    <submittedName>
        <fullName evidence="2">Uncharacterized protein</fullName>
    </submittedName>
</protein>